<protein>
    <submittedName>
        <fullName evidence="5">Alpha-N-acetylglucosaminidase</fullName>
    </submittedName>
</protein>
<comment type="caution">
    <text evidence="5">The sequence shown here is derived from an EMBL/GenBank/DDBJ whole genome shotgun (WGS) entry which is preliminary data.</text>
</comment>
<feature type="domain" description="Alpha-N-acetylglucosaminidase C-terminal" evidence="4">
    <location>
        <begin position="492"/>
        <end position="751"/>
    </location>
</feature>
<dbReference type="PANTHER" id="PTHR12872:SF1">
    <property type="entry name" value="ALPHA-N-ACETYLGLUCOSAMINIDASE"/>
    <property type="match status" value="1"/>
</dbReference>
<organism evidence="5 6">
    <name type="scientific">Mizuhopecten yessoensis</name>
    <name type="common">Japanese scallop</name>
    <name type="synonym">Patinopecten yessoensis</name>
    <dbReference type="NCBI Taxonomy" id="6573"/>
    <lineage>
        <taxon>Eukaryota</taxon>
        <taxon>Metazoa</taxon>
        <taxon>Spiralia</taxon>
        <taxon>Lophotrochozoa</taxon>
        <taxon>Mollusca</taxon>
        <taxon>Bivalvia</taxon>
        <taxon>Autobranchia</taxon>
        <taxon>Pteriomorphia</taxon>
        <taxon>Pectinida</taxon>
        <taxon>Pectinoidea</taxon>
        <taxon>Pectinidae</taxon>
        <taxon>Mizuhopecten</taxon>
    </lineage>
</organism>
<reference evidence="5 6" key="1">
    <citation type="journal article" date="2017" name="Nat. Ecol. Evol.">
        <title>Scallop genome provides insights into evolution of bilaterian karyotype and development.</title>
        <authorList>
            <person name="Wang S."/>
            <person name="Zhang J."/>
            <person name="Jiao W."/>
            <person name="Li J."/>
            <person name="Xun X."/>
            <person name="Sun Y."/>
            <person name="Guo X."/>
            <person name="Huan P."/>
            <person name="Dong B."/>
            <person name="Zhang L."/>
            <person name="Hu X."/>
            <person name="Sun X."/>
            <person name="Wang J."/>
            <person name="Zhao C."/>
            <person name="Wang Y."/>
            <person name="Wang D."/>
            <person name="Huang X."/>
            <person name="Wang R."/>
            <person name="Lv J."/>
            <person name="Li Y."/>
            <person name="Zhang Z."/>
            <person name="Liu B."/>
            <person name="Lu W."/>
            <person name="Hui Y."/>
            <person name="Liang J."/>
            <person name="Zhou Z."/>
            <person name="Hou R."/>
            <person name="Li X."/>
            <person name="Liu Y."/>
            <person name="Li H."/>
            <person name="Ning X."/>
            <person name="Lin Y."/>
            <person name="Zhao L."/>
            <person name="Xing Q."/>
            <person name="Dou J."/>
            <person name="Li Y."/>
            <person name="Mao J."/>
            <person name="Guo H."/>
            <person name="Dou H."/>
            <person name="Li T."/>
            <person name="Mu C."/>
            <person name="Jiang W."/>
            <person name="Fu Q."/>
            <person name="Fu X."/>
            <person name="Miao Y."/>
            <person name="Liu J."/>
            <person name="Yu Q."/>
            <person name="Li R."/>
            <person name="Liao H."/>
            <person name="Li X."/>
            <person name="Kong Y."/>
            <person name="Jiang Z."/>
            <person name="Chourrout D."/>
            <person name="Li R."/>
            <person name="Bao Z."/>
        </authorList>
    </citation>
    <scope>NUCLEOTIDE SEQUENCE [LARGE SCALE GENOMIC DNA]</scope>
    <source>
        <strain evidence="5 6">PY_sf001</strain>
    </source>
</reference>
<dbReference type="STRING" id="6573.A0A210PJ87"/>
<evidence type="ECO:0000259" key="4">
    <source>
        <dbReference type="Pfam" id="PF12972"/>
    </source>
</evidence>
<dbReference type="Gene3D" id="1.20.120.670">
    <property type="entry name" value="N-acetyl-b-d-glucoasminidase"/>
    <property type="match status" value="1"/>
</dbReference>
<dbReference type="InterPro" id="IPR017853">
    <property type="entry name" value="GH"/>
</dbReference>
<dbReference type="Proteomes" id="UP000242188">
    <property type="component" value="Unassembled WGS sequence"/>
</dbReference>
<dbReference type="Pfam" id="PF12971">
    <property type="entry name" value="NAGLU_N"/>
    <property type="match status" value="1"/>
</dbReference>
<dbReference type="PANTHER" id="PTHR12872">
    <property type="entry name" value="ALPHA-N-ACETYLGLUCOSAMINIDASE"/>
    <property type="match status" value="1"/>
</dbReference>
<dbReference type="GO" id="GO:0016787">
    <property type="term" value="F:hydrolase activity"/>
    <property type="evidence" value="ECO:0007669"/>
    <property type="project" value="UniProtKB-KW"/>
</dbReference>
<gene>
    <name evidence="5" type="ORF">KP79_PYT03121</name>
</gene>
<dbReference type="Gene3D" id="3.20.20.80">
    <property type="entry name" value="Glycosidases"/>
    <property type="match status" value="1"/>
</dbReference>
<dbReference type="Gene3D" id="3.30.379.10">
    <property type="entry name" value="Chitobiase/beta-hexosaminidase domain 2-like"/>
    <property type="match status" value="1"/>
</dbReference>
<dbReference type="InterPro" id="IPR024240">
    <property type="entry name" value="NAGLU_N"/>
</dbReference>
<keyword evidence="1" id="KW-0378">Hydrolase</keyword>
<feature type="domain" description="Alpha-N-acetylglucosaminidase N-terminal" evidence="3">
    <location>
        <begin position="52"/>
        <end position="134"/>
    </location>
</feature>
<evidence type="ECO:0000259" key="2">
    <source>
        <dbReference type="Pfam" id="PF05089"/>
    </source>
</evidence>
<evidence type="ECO:0000313" key="6">
    <source>
        <dbReference type="Proteomes" id="UP000242188"/>
    </source>
</evidence>
<dbReference type="Pfam" id="PF05089">
    <property type="entry name" value="NAGLU"/>
    <property type="match status" value="1"/>
</dbReference>
<dbReference type="InterPro" id="IPR024732">
    <property type="entry name" value="NAGLU_C"/>
</dbReference>
<dbReference type="InterPro" id="IPR029018">
    <property type="entry name" value="Hex-like_dom2"/>
</dbReference>
<dbReference type="EMBL" id="NEDP02076575">
    <property type="protein sequence ID" value="OWF36549.1"/>
    <property type="molecule type" value="Genomic_DNA"/>
</dbReference>
<keyword evidence="6" id="KW-1185">Reference proteome</keyword>
<dbReference type="InterPro" id="IPR024733">
    <property type="entry name" value="NAGLU_tim-barrel"/>
</dbReference>
<dbReference type="SUPFAM" id="SSF51445">
    <property type="entry name" value="(Trans)glycosidases"/>
    <property type="match status" value="1"/>
</dbReference>
<accession>A0A210PJ87</accession>
<dbReference type="Pfam" id="PF12972">
    <property type="entry name" value="NAGLU_C"/>
    <property type="match status" value="1"/>
</dbReference>
<feature type="domain" description="Alpha-N-acetylglucosaminidase tim-barrel" evidence="2">
    <location>
        <begin position="150"/>
        <end position="483"/>
    </location>
</feature>
<evidence type="ECO:0000259" key="3">
    <source>
        <dbReference type="Pfam" id="PF12971"/>
    </source>
</evidence>
<evidence type="ECO:0000313" key="5">
    <source>
        <dbReference type="EMBL" id="OWF36549.1"/>
    </source>
</evidence>
<dbReference type="OrthoDB" id="64736at2759"/>
<dbReference type="InterPro" id="IPR007781">
    <property type="entry name" value="NAGLU"/>
</dbReference>
<sequence length="834" mass="96150">MTDDTTCCDTDALLMLRGYDVSGNYQDIFGALKEFQTLDHLKPKASQETQAAAAQALIGRIVGKRANEFKAAISSTLGPQNRDTFQIITSGPYVNITGTTGVAVAMGLYYYLTNHCGCQYTWAGQQMNIPSPLPKVPAPGIKVTTNDRFRYYQNVCTVDYSFVWYNWTDWQQQLDWMALHGINMPLAFTGQEAIFQRVYMRMGFTMYDIQRHFGGPAFLAWSRMGNMHGWGGPLPQSWIDQQLVLQHKILDRARELGMIPVLPGFAGHVPEAITWLFPESNVSRLPDWAGFNGTYCCNLLLDFDDPLFKQIGVQFLKEMMNEFGTDHIYNIDTFNEMDPKSNAPEYLAKASRTIYEVVLDADPQGIWLMQGWLFQSVWFWKPEQIKAYLTGVPTGKMIVLDLYSEIAPIFTTTQSYYGQPFIWCMLHNFGGSSEMYGAFLNINNGPFDGRAFPNSTMVGIGITPEGIYQNEVIYEFFAENTWRTEPRDVGKWVTDYATRRYGKYDKYVDLAWHYLKLSIYNCSDGHHDNNLNIIPTVRPRLTPMIHQDLWYEPEDLYIAWDILVLAADQFVNNTLFMYDLVDVTRNSLQILSLSYYQDLVNAYKGKDLASVTTIGDKLVGLLKDMDTVLASDPHFLMGRWIAAAQAKSTNIDERFLYEYNARNQVTLWGPRGEILDYANKQWAGLIERYYMPRWELFVENLRGCLYNKTSFDQALFDQVVLNKVEISFTFDLTPMATEPKGDSLAIVKDIHLRYRPDASLSALKLLRTKSSKTDKRDWIERKYGRKIVPDNRDRKYRMYQKPGVSTSRRKKYSYSTNVYEDVYLGFRYRLDLLL</sequence>
<evidence type="ECO:0000256" key="1">
    <source>
        <dbReference type="ARBA" id="ARBA00022801"/>
    </source>
</evidence>
<name>A0A210PJ87_MIZYE</name>
<proteinExistence type="predicted"/>
<dbReference type="AlphaFoldDB" id="A0A210PJ87"/>